<gene>
    <name evidence="5" type="ORF">PZA18_17235</name>
</gene>
<dbReference type="Pfam" id="PF13458">
    <property type="entry name" value="Peripla_BP_6"/>
    <property type="match status" value="1"/>
</dbReference>
<dbReference type="PANTHER" id="PTHR47235">
    <property type="entry name" value="BLR6548 PROTEIN"/>
    <property type="match status" value="1"/>
</dbReference>
<feature type="chain" id="PRO_5047177601" evidence="3">
    <location>
        <begin position="23"/>
        <end position="373"/>
    </location>
</feature>
<dbReference type="InterPro" id="IPR028081">
    <property type="entry name" value="Leu-bd"/>
</dbReference>
<feature type="domain" description="Leucine-binding protein" evidence="4">
    <location>
        <begin position="24"/>
        <end position="367"/>
    </location>
</feature>
<dbReference type="Proteomes" id="UP001172778">
    <property type="component" value="Unassembled WGS sequence"/>
</dbReference>
<sequence>MIRQLIARTAICTACSLGIAHADIVVGQSTPLSGAVGDMGKGLMAGARAYIEAVNAKGGISGEKLRLVTLDDQYKPDNTVTNTHTLLEKENALILTSYLGTATTGELLKSKLLDTNKVALVGTLTGASNLRESPSNVFHLRASYADEIVRIVDILKGMGLVDVAVYHESGVFGMGGKEALEKALTTNKMPLVDAASYDNKLNDGKPAAVKLAQSRALAIVMISSLKPTVSFVREYRQAGGTAQLFHLSTVNYENLVKELGPQLAHGIGIAQIAPYFDNTRIAVIREMHDAMKKYTPETKPSYYTLEGFINTKVAVEAIRRAGGRSANRATVLKAMEEMGKVDIGGYTVDFDRRNQGSRYVELTMIGADGRLAH</sequence>
<evidence type="ECO:0000256" key="1">
    <source>
        <dbReference type="ARBA" id="ARBA00010062"/>
    </source>
</evidence>
<dbReference type="Gene3D" id="3.40.50.2300">
    <property type="match status" value="2"/>
</dbReference>
<dbReference type="EMBL" id="JARRAF010000024">
    <property type="protein sequence ID" value="MDK2125800.1"/>
    <property type="molecule type" value="Genomic_DNA"/>
</dbReference>
<name>A0ABT7E332_9NEIS</name>
<dbReference type="RefSeq" id="WP_284102113.1">
    <property type="nucleotide sequence ID" value="NZ_JARRAF010000024.1"/>
</dbReference>
<accession>A0ABT7E332</accession>
<dbReference type="CDD" id="cd06326">
    <property type="entry name" value="PBP1_ABC_ligand_binding-like"/>
    <property type="match status" value="1"/>
</dbReference>
<evidence type="ECO:0000256" key="3">
    <source>
        <dbReference type="SAM" id="SignalP"/>
    </source>
</evidence>
<dbReference type="SUPFAM" id="SSF53822">
    <property type="entry name" value="Periplasmic binding protein-like I"/>
    <property type="match status" value="1"/>
</dbReference>
<evidence type="ECO:0000259" key="4">
    <source>
        <dbReference type="Pfam" id="PF13458"/>
    </source>
</evidence>
<keyword evidence="2 3" id="KW-0732">Signal</keyword>
<feature type="signal peptide" evidence="3">
    <location>
        <begin position="1"/>
        <end position="22"/>
    </location>
</feature>
<protein>
    <submittedName>
        <fullName evidence="5">ABC transporter substrate-binding protein</fullName>
    </submittedName>
</protein>
<organism evidence="5 6">
    <name type="scientific">Parachitinimonas caeni</name>
    <dbReference type="NCBI Taxonomy" id="3031301"/>
    <lineage>
        <taxon>Bacteria</taxon>
        <taxon>Pseudomonadati</taxon>
        <taxon>Pseudomonadota</taxon>
        <taxon>Betaproteobacteria</taxon>
        <taxon>Neisseriales</taxon>
        <taxon>Chitinibacteraceae</taxon>
        <taxon>Parachitinimonas</taxon>
    </lineage>
</organism>
<keyword evidence="6" id="KW-1185">Reference proteome</keyword>
<comment type="similarity">
    <text evidence="1">Belongs to the leucine-binding protein family.</text>
</comment>
<evidence type="ECO:0000313" key="5">
    <source>
        <dbReference type="EMBL" id="MDK2125800.1"/>
    </source>
</evidence>
<dbReference type="PANTHER" id="PTHR47235:SF1">
    <property type="entry name" value="BLR6548 PROTEIN"/>
    <property type="match status" value="1"/>
</dbReference>
<dbReference type="InterPro" id="IPR028082">
    <property type="entry name" value="Peripla_BP_I"/>
</dbReference>
<comment type="caution">
    <text evidence="5">The sequence shown here is derived from an EMBL/GenBank/DDBJ whole genome shotgun (WGS) entry which is preliminary data.</text>
</comment>
<proteinExistence type="inferred from homology"/>
<evidence type="ECO:0000313" key="6">
    <source>
        <dbReference type="Proteomes" id="UP001172778"/>
    </source>
</evidence>
<evidence type="ECO:0000256" key="2">
    <source>
        <dbReference type="ARBA" id="ARBA00022729"/>
    </source>
</evidence>
<reference evidence="5" key="1">
    <citation type="submission" date="2023-03" db="EMBL/GenBank/DDBJ databases">
        <title>Chitinimonas shenzhenensis gen. nov., sp. nov., a novel member of family Burkholderiaceae isolated from activated sludge collected in Shen Zhen, China.</title>
        <authorList>
            <person name="Wang X."/>
        </authorList>
    </citation>
    <scope>NUCLEOTIDE SEQUENCE</scope>
    <source>
        <strain evidence="5">DQS-5</strain>
    </source>
</reference>